<evidence type="ECO:0000313" key="2">
    <source>
        <dbReference type="Proteomes" id="UP000463051"/>
    </source>
</evidence>
<dbReference type="RefSeq" id="WP_154122438.1">
    <property type="nucleotide sequence ID" value="NZ_WJXB01000017.1"/>
</dbReference>
<dbReference type="Proteomes" id="UP000463051">
    <property type="component" value="Unassembled WGS sequence"/>
</dbReference>
<reference evidence="1 2" key="1">
    <citation type="submission" date="2019-11" db="EMBL/GenBank/DDBJ databases">
        <title>Paenibacillus monticola sp. nov., a novel PGPR strain isolated from mountain sample in China.</title>
        <authorList>
            <person name="Zhao Q."/>
            <person name="Li H.-P."/>
            <person name="Zhang J.-L."/>
        </authorList>
    </citation>
    <scope>NUCLEOTIDE SEQUENCE [LARGE SCALE GENOMIC DNA]</scope>
    <source>
        <strain evidence="1 2">LC-T2</strain>
    </source>
</reference>
<name>A0A7X2HBA8_9BACL</name>
<accession>A0A7X2HBA8</accession>
<protein>
    <submittedName>
        <fullName evidence="1">Uncharacterized protein</fullName>
    </submittedName>
</protein>
<proteinExistence type="predicted"/>
<sequence>MIANLNGSYAFDTLDGIEEINLIEIDLPVRTNKEIEDTILQITNEIAKEYNWIIDLRE</sequence>
<comment type="caution">
    <text evidence="1">The sequence shown here is derived from an EMBL/GenBank/DDBJ whole genome shotgun (WGS) entry which is preliminary data.</text>
</comment>
<organism evidence="1 2">
    <name type="scientific">Paenibacillus monticola</name>
    <dbReference type="NCBI Taxonomy" id="2666075"/>
    <lineage>
        <taxon>Bacteria</taxon>
        <taxon>Bacillati</taxon>
        <taxon>Bacillota</taxon>
        <taxon>Bacilli</taxon>
        <taxon>Bacillales</taxon>
        <taxon>Paenibacillaceae</taxon>
        <taxon>Paenibacillus</taxon>
    </lineage>
</organism>
<evidence type="ECO:0000313" key="1">
    <source>
        <dbReference type="EMBL" id="MRN56937.1"/>
    </source>
</evidence>
<dbReference type="EMBL" id="WJXB01000017">
    <property type="protein sequence ID" value="MRN56937.1"/>
    <property type="molecule type" value="Genomic_DNA"/>
</dbReference>
<keyword evidence="2" id="KW-1185">Reference proteome</keyword>
<dbReference type="AlphaFoldDB" id="A0A7X2HBA8"/>
<gene>
    <name evidence="1" type="ORF">GJB61_28715</name>
</gene>